<dbReference type="Proteomes" id="UP000315303">
    <property type="component" value="Unassembled WGS sequence"/>
</dbReference>
<dbReference type="AlphaFoldDB" id="A0A502KX24"/>
<keyword evidence="2" id="KW-1185">Reference proteome</keyword>
<proteinExistence type="predicted"/>
<comment type="caution">
    <text evidence="1">The sequence shown here is derived from an EMBL/GenBank/DDBJ whole genome shotgun (WGS) entry which is preliminary data.</text>
</comment>
<evidence type="ECO:0000313" key="1">
    <source>
        <dbReference type="EMBL" id="TPH14223.1"/>
    </source>
</evidence>
<evidence type="ECO:0000313" key="2">
    <source>
        <dbReference type="Proteomes" id="UP000315303"/>
    </source>
</evidence>
<name>A0A502KX24_9GAMM</name>
<dbReference type="OrthoDB" id="6401086at2"/>
<accession>A0A502KX24</accession>
<reference evidence="1 2" key="1">
    <citation type="submission" date="2019-01" db="EMBL/GenBank/DDBJ databases">
        <title>Litorilituus lipolytica sp. nov., isolated from intertidal sand of the Yellow Sea in China.</title>
        <authorList>
            <person name="Liu A."/>
        </authorList>
    </citation>
    <scope>NUCLEOTIDE SEQUENCE [LARGE SCALE GENOMIC DNA]</scope>
    <source>
        <strain evidence="1 2">RZ04</strain>
    </source>
</reference>
<dbReference type="RefSeq" id="WP_140603897.1">
    <property type="nucleotide sequence ID" value="NZ_SAWY01000026.1"/>
</dbReference>
<organism evidence="1 2">
    <name type="scientific">Litorilituus lipolyticus</name>
    <dbReference type="NCBI Taxonomy" id="2491017"/>
    <lineage>
        <taxon>Bacteria</taxon>
        <taxon>Pseudomonadati</taxon>
        <taxon>Pseudomonadota</taxon>
        <taxon>Gammaproteobacteria</taxon>
        <taxon>Alteromonadales</taxon>
        <taxon>Colwelliaceae</taxon>
        <taxon>Litorilituus</taxon>
    </lineage>
</organism>
<dbReference type="EMBL" id="SAWY01000026">
    <property type="protein sequence ID" value="TPH14223.1"/>
    <property type="molecule type" value="Genomic_DNA"/>
</dbReference>
<sequence>MNNKGIKLTISLTVVVILAYLIVTLLSSVPQPIASNTTTHIKVEPATTKTSSIEIADTELTKQKPLTTAPVQKNNANHIALCDKAENTDKFPVNKFFGENSTALSDNKAKLIESFSLSSDVDNQIALAFIISEGEDRLLLNQLQTLHKEHSDNKYLAYHVLSLCSENKNQCSPDTIEQSIALDRQNGATWLLSALHAIKTNNTEQAEAALLEAANAPVYDEYWSEHIDVFESALAKASVAGSVPNEITTLDYIYKAKLPSYGNLVKFCRKVELSDANVVDACLRMGEQLTQGKGTMLSHLIGISLQEAMYKKYEDDTQLAQLAQMRKTFTERMELSAQATDLALQSQARTEEWLQQIKTMGEYGASEYLIEEANNLSADANFDPCKVDW</sequence>
<gene>
    <name evidence="1" type="ORF">EPA86_11900</name>
</gene>
<protein>
    <submittedName>
        <fullName evidence="1">Uncharacterized protein</fullName>
    </submittedName>
</protein>